<accession>A0A2W2F8H9</accession>
<dbReference type="InterPro" id="IPR010310">
    <property type="entry name" value="T7SS_ESAT-6-like"/>
</dbReference>
<dbReference type="Gene3D" id="1.10.287.1060">
    <property type="entry name" value="ESAT-6-like"/>
    <property type="match status" value="1"/>
</dbReference>
<protein>
    <submittedName>
        <fullName evidence="1">WXG100 family type VII secretion target</fullName>
    </submittedName>
</protein>
<comment type="caution">
    <text evidence="1">The sequence shown here is derived from an EMBL/GenBank/DDBJ whole genome shotgun (WGS) entry which is preliminary data.</text>
</comment>
<dbReference type="EMBL" id="POUD01000060">
    <property type="protein sequence ID" value="PZG17917.1"/>
    <property type="molecule type" value="Genomic_DNA"/>
</dbReference>
<name>A0A2W2F8H9_9ACTN</name>
<dbReference type="InterPro" id="IPR036689">
    <property type="entry name" value="ESAT-6-like_sf"/>
</dbReference>
<evidence type="ECO:0000313" key="2">
    <source>
        <dbReference type="Proteomes" id="UP000249304"/>
    </source>
</evidence>
<evidence type="ECO:0000313" key="1">
    <source>
        <dbReference type="EMBL" id="PZG17917.1"/>
    </source>
</evidence>
<keyword evidence="2" id="KW-1185">Reference proteome</keyword>
<dbReference type="Pfam" id="PF06013">
    <property type="entry name" value="WXG100"/>
    <property type="match status" value="1"/>
</dbReference>
<dbReference type="SUPFAM" id="SSF140453">
    <property type="entry name" value="EsxAB dimer-like"/>
    <property type="match status" value="1"/>
</dbReference>
<dbReference type="NCBIfam" id="TIGR03930">
    <property type="entry name" value="WXG100_ESAT6"/>
    <property type="match status" value="1"/>
</dbReference>
<reference evidence="1 2" key="1">
    <citation type="submission" date="2018-01" db="EMBL/GenBank/DDBJ databases">
        <title>Draft genome sequence of Nonomuraea sp. KC333.</title>
        <authorList>
            <person name="Sahin N."/>
            <person name="Saygin H."/>
            <person name="Ay H."/>
        </authorList>
    </citation>
    <scope>NUCLEOTIDE SEQUENCE [LARGE SCALE GENOMIC DNA]</scope>
    <source>
        <strain evidence="1 2">KC333</strain>
    </source>
</reference>
<dbReference type="AlphaFoldDB" id="A0A2W2F8H9"/>
<dbReference type="Proteomes" id="UP000249304">
    <property type="component" value="Unassembled WGS sequence"/>
</dbReference>
<organism evidence="1 2">
    <name type="scientific">Nonomuraea aridisoli</name>
    <dbReference type="NCBI Taxonomy" id="2070368"/>
    <lineage>
        <taxon>Bacteria</taxon>
        <taxon>Bacillati</taxon>
        <taxon>Actinomycetota</taxon>
        <taxon>Actinomycetes</taxon>
        <taxon>Streptosporangiales</taxon>
        <taxon>Streptosporangiaceae</taxon>
        <taxon>Nonomuraea</taxon>
    </lineage>
</organism>
<proteinExistence type="predicted"/>
<gene>
    <name evidence="1" type="ORF">C1J01_16665</name>
</gene>
<sequence>MLGGDPTEMAAMASQFDRQAEAVQAVIAALGKEAAKVGTVWTGQGAVRFKQAWDNYQVSFQRMSDELREASRVIGTYRQNIESATS</sequence>
<dbReference type="OrthoDB" id="3538531at2"/>